<dbReference type="EMBL" id="LT629740">
    <property type="protein sequence ID" value="SDT06719.1"/>
    <property type="molecule type" value="Genomic_DNA"/>
</dbReference>
<proteinExistence type="predicted"/>
<dbReference type="STRING" id="652787.SAMN05216490_2412"/>
<feature type="transmembrane region" description="Helical" evidence="1">
    <location>
        <begin position="141"/>
        <end position="163"/>
    </location>
</feature>
<keyword evidence="1" id="KW-0472">Membrane</keyword>
<gene>
    <name evidence="2" type="ORF">SAMN05216490_2412</name>
</gene>
<dbReference type="AlphaFoldDB" id="A0A1H1XDJ2"/>
<keyword evidence="3" id="KW-1185">Reference proteome</keyword>
<keyword evidence="1" id="KW-0812">Transmembrane</keyword>
<keyword evidence="1" id="KW-1133">Transmembrane helix</keyword>
<dbReference type="RefSeq" id="WP_091372818.1">
    <property type="nucleotide sequence ID" value="NZ_LT629740.1"/>
</dbReference>
<protein>
    <submittedName>
        <fullName evidence="2">Uncharacterized iron-regulated membrane protein</fullName>
    </submittedName>
</protein>
<name>A0A1H1XDJ2_MUCMA</name>
<organism evidence="2 3">
    <name type="scientific">Mucilaginibacter mallensis</name>
    <dbReference type="NCBI Taxonomy" id="652787"/>
    <lineage>
        <taxon>Bacteria</taxon>
        <taxon>Pseudomonadati</taxon>
        <taxon>Bacteroidota</taxon>
        <taxon>Sphingobacteriia</taxon>
        <taxon>Sphingobacteriales</taxon>
        <taxon>Sphingobacteriaceae</taxon>
        <taxon>Mucilaginibacter</taxon>
    </lineage>
</organism>
<dbReference type="OrthoDB" id="111691at2"/>
<reference evidence="2 3" key="1">
    <citation type="submission" date="2016-10" db="EMBL/GenBank/DDBJ databases">
        <authorList>
            <person name="de Groot N.N."/>
        </authorList>
    </citation>
    <scope>NUCLEOTIDE SEQUENCE [LARGE SCALE GENOMIC DNA]</scope>
    <source>
        <strain evidence="2 3">MP1X4</strain>
    </source>
</reference>
<feature type="transmembrane region" description="Helical" evidence="1">
    <location>
        <begin position="12"/>
        <end position="35"/>
    </location>
</feature>
<dbReference type="InterPro" id="IPR005625">
    <property type="entry name" value="PepSY-ass_TM"/>
</dbReference>
<dbReference type="Pfam" id="PF03929">
    <property type="entry name" value="PepSY_TM"/>
    <property type="match status" value="1"/>
</dbReference>
<sequence length="375" mass="42337">MKKFKKITGWLHLWLGLAVGLILIIVALTGSLLTFEQELEPILFKKREVVLPAGQRLPADSLIHIANSVFANSQVSRMIIPQDSTRSVEARIGTKGEKGLKVAYINPYNGQILYKGAYTQLFYQQVRSLHRYLFLGATGKIITGISCFITLFMVISGLVIWWPANKRAIKQRFKIKWNASGKRLNWDLHAVTGFYLSIILLCITLTGFVWSYDWADRLIYQLADGKKIEKTDKIKNIAKGKNIKPGVYQAMMVQTDSIYPYPGSVAFNIPAKGALAVTVQKEPEASRVRQIDAAYFDSHTGKLLSTLPYNKLTTGDKIRRMILTIHTGSLLGWPTKLLYLFTALFTASLPVTGFLMWFGKQKKSKLHDQDFLSKK</sequence>
<accession>A0A1H1XDJ2</accession>
<evidence type="ECO:0000313" key="3">
    <source>
        <dbReference type="Proteomes" id="UP000199679"/>
    </source>
</evidence>
<feature type="transmembrane region" description="Helical" evidence="1">
    <location>
        <begin position="337"/>
        <end position="358"/>
    </location>
</feature>
<evidence type="ECO:0000256" key="1">
    <source>
        <dbReference type="SAM" id="Phobius"/>
    </source>
</evidence>
<dbReference type="Proteomes" id="UP000199679">
    <property type="component" value="Chromosome I"/>
</dbReference>
<dbReference type="PANTHER" id="PTHR34219">
    <property type="entry name" value="IRON-REGULATED INNER MEMBRANE PROTEIN-RELATED"/>
    <property type="match status" value="1"/>
</dbReference>
<dbReference type="PANTHER" id="PTHR34219:SF3">
    <property type="entry name" value="BLL7967 PROTEIN"/>
    <property type="match status" value="1"/>
</dbReference>
<evidence type="ECO:0000313" key="2">
    <source>
        <dbReference type="EMBL" id="SDT06719.1"/>
    </source>
</evidence>
<feature type="transmembrane region" description="Helical" evidence="1">
    <location>
        <begin position="184"/>
        <end position="210"/>
    </location>
</feature>